<dbReference type="PANTHER" id="PTHR10655">
    <property type="entry name" value="LYSOPHOSPHOLIPASE-RELATED"/>
    <property type="match status" value="1"/>
</dbReference>
<dbReference type="GO" id="GO:0005737">
    <property type="term" value="C:cytoplasm"/>
    <property type="evidence" value="ECO:0007669"/>
    <property type="project" value="TreeGrafter"/>
</dbReference>
<accession>A0A177C114</accession>
<dbReference type="Gene3D" id="3.40.50.1820">
    <property type="entry name" value="alpha/beta hydrolase"/>
    <property type="match status" value="1"/>
</dbReference>
<dbReference type="AlphaFoldDB" id="A0A177C114"/>
<proteinExistence type="inferred from homology"/>
<dbReference type="RefSeq" id="XP_018031849.1">
    <property type="nucleotide sequence ID" value="XM_018173501.1"/>
</dbReference>
<evidence type="ECO:0000313" key="4">
    <source>
        <dbReference type="Proteomes" id="UP000077069"/>
    </source>
</evidence>
<evidence type="ECO:0000259" key="2">
    <source>
        <dbReference type="Pfam" id="PF02230"/>
    </source>
</evidence>
<sequence>MSASTNKTPVHKGSLVIEPTGPHRTTMIVLHGRGSTADRFAEPFLTSPVSKPTASETSEANAEDSMVFQDYFPSTKFVFPTAPLRRAVAFNRSLTHQWFDHWSPQHPELKQHLQIPGIRETSTYLHKIIQQEIDIIGAPNFVLAGLSQGCASSLVATLLWEGEPFGAVVGMCGYLPFGEAMADVVRDEEDEENPFAETEDEVKGIIEQETEEPGNDTKFNKAVAWLRTELAIDMKDVRTGPMPMQTIPIFMGHGTGD</sequence>
<reference evidence="3 4" key="1">
    <citation type="submission" date="2016-05" db="EMBL/GenBank/DDBJ databases">
        <title>Comparative analysis of secretome profiles of manganese(II)-oxidizing ascomycete fungi.</title>
        <authorList>
            <consortium name="DOE Joint Genome Institute"/>
            <person name="Zeiner C.A."/>
            <person name="Purvine S.O."/>
            <person name="Zink E.M."/>
            <person name="Wu S."/>
            <person name="Pasa-Tolic L."/>
            <person name="Chaput D.L."/>
            <person name="Haridas S."/>
            <person name="Grigoriev I.V."/>
            <person name="Santelli C.M."/>
            <person name="Hansel C.M."/>
        </authorList>
    </citation>
    <scope>NUCLEOTIDE SEQUENCE [LARGE SCALE GENOMIC DNA]</scope>
    <source>
        <strain evidence="3 4">AP3s5-JAC2a</strain>
    </source>
</reference>
<dbReference type="InParanoid" id="A0A177C114"/>
<dbReference type="InterPro" id="IPR050565">
    <property type="entry name" value="LYPA1-2/EST-like"/>
</dbReference>
<keyword evidence="4" id="KW-1185">Reference proteome</keyword>
<dbReference type="PANTHER" id="PTHR10655:SF64">
    <property type="entry name" value="PHOSPHOLIPASE_CARBOXYLESTERASE_THIOESTERASE DOMAIN-CONTAINING PROTEIN"/>
    <property type="match status" value="1"/>
</dbReference>
<dbReference type="STRING" id="1460663.A0A177C114"/>
<dbReference type="GeneID" id="28756987"/>
<protein>
    <recommendedName>
        <fullName evidence="2">Phospholipase/carboxylesterase/thioesterase domain-containing protein</fullName>
    </recommendedName>
</protein>
<dbReference type="OrthoDB" id="2418081at2759"/>
<name>A0A177C114_9PLEO</name>
<dbReference type="Pfam" id="PF02230">
    <property type="entry name" value="Abhydrolase_2"/>
    <property type="match status" value="1"/>
</dbReference>
<evidence type="ECO:0000313" key="3">
    <source>
        <dbReference type="EMBL" id="OAG01484.1"/>
    </source>
</evidence>
<dbReference type="InterPro" id="IPR003140">
    <property type="entry name" value="PLipase/COase/thioEstase"/>
</dbReference>
<dbReference type="EMBL" id="KV441557">
    <property type="protein sequence ID" value="OAG01484.1"/>
    <property type="molecule type" value="Genomic_DNA"/>
</dbReference>
<organism evidence="3 4">
    <name type="scientific">Paraphaeosphaeria sporulosa</name>
    <dbReference type="NCBI Taxonomy" id="1460663"/>
    <lineage>
        <taxon>Eukaryota</taxon>
        <taxon>Fungi</taxon>
        <taxon>Dikarya</taxon>
        <taxon>Ascomycota</taxon>
        <taxon>Pezizomycotina</taxon>
        <taxon>Dothideomycetes</taxon>
        <taxon>Pleosporomycetidae</taxon>
        <taxon>Pleosporales</taxon>
        <taxon>Massarineae</taxon>
        <taxon>Didymosphaeriaceae</taxon>
        <taxon>Paraphaeosphaeria</taxon>
    </lineage>
</organism>
<dbReference type="GO" id="GO:0008474">
    <property type="term" value="F:palmitoyl-(protein) hydrolase activity"/>
    <property type="evidence" value="ECO:0007669"/>
    <property type="project" value="TreeGrafter"/>
</dbReference>
<dbReference type="Proteomes" id="UP000077069">
    <property type="component" value="Unassembled WGS sequence"/>
</dbReference>
<dbReference type="SUPFAM" id="SSF53474">
    <property type="entry name" value="alpha/beta-Hydrolases"/>
    <property type="match status" value="1"/>
</dbReference>
<feature type="domain" description="Phospholipase/carboxylesterase/thioesterase" evidence="2">
    <location>
        <begin position="72"/>
        <end position="179"/>
    </location>
</feature>
<comment type="similarity">
    <text evidence="1">Belongs to the AB hydrolase superfamily. AB hydrolase 2 family.</text>
</comment>
<dbReference type="GO" id="GO:0052689">
    <property type="term" value="F:carboxylic ester hydrolase activity"/>
    <property type="evidence" value="ECO:0007669"/>
    <property type="project" value="TreeGrafter"/>
</dbReference>
<feature type="non-terminal residue" evidence="3">
    <location>
        <position position="257"/>
    </location>
</feature>
<gene>
    <name evidence="3" type="ORF">CC84DRAFT_1053142</name>
</gene>
<dbReference type="InterPro" id="IPR029058">
    <property type="entry name" value="AB_hydrolase_fold"/>
</dbReference>
<evidence type="ECO:0000256" key="1">
    <source>
        <dbReference type="ARBA" id="ARBA00006499"/>
    </source>
</evidence>